<name>A0ABU6XG97_9FABA</name>
<dbReference type="PANTHER" id="PTHR47939">
    <property type="entry name" value="MEMBRANE-ASSOCIATED SALT-INDUCIBLE PROTEIN-LIKE"/>
    <property type="match status" value="1"/>
</dbReference>
<dbReference type="NCBIfam" id="TIGR00756">
    <property type="entry name" value="PPR"/>
    <property type="match status" value="5"/>
</dbReference>
<dbReference type="Proteomes" id="UP001341840">
    <property type="component" value="Unassembled WGS sequence"/>
</dbReference>
<evidence type="ECO:0008006" key="6">
    <source>
        <dbReference type="Google" id="ProtNLM"/>
    </source>
</evidence>
<feature type="repeat" description="PPR" evidence="3">
    <location>
        <begin position="503"/>
        <end position="537"/>
    </location>
</feature>
<evidence type="ECO:0000256" key="2">
    <source>
        <dbReference type="ARBA" id="ARBA00022737"/>
    </source>
</evidence>
<dbReference type="EMBL" id="JASCZI010211674">
    <property type="protein sequence ID" value="MED6195768.1"/>
    <property type="molecule type" value="Genomic_DNA"/>
</dbReference>
<dbReference type="Pfam" id="PF13041">
    <property type="entry name" value="PPR_2"/>
    <property type="match status" value="2"/>
</dbReference>
<dbReference type="PANTHER" id="PTHR47939:SF5">
    <property type="entry name" value="PENTACOTRIPEPTIDE-REPEAT REGION OF PRORP DOMAIN-CONTAINING PROTEIN"/>
    <property type="match status" value="1"/>
</dbReference>
<evidence type="ECO:0000256" key="1">
    <source>
        <dbReference type="ARBA" id="ARBA00007626"/>
    </source>
</evidence>
<dbReference type="InterPro" id="IPR050667">
    <property type="entry name" value="PPR-containing_protein"/>
</dbReference>
<sequence>MKGEAGELAVTISRALISASSPTRHSWTPSLDRTLHALRCRHHLTPSLVSAVIDPFLLRHHALALGFFNWASNQPNFSHTPSTFHSLLSSLSHSHSQHHQNSLLSLLNQAKALNFPVHTTILRSVISSLVATNKTHKAFSLFGEVATLANELGGATCNRLLAALASGGYLDSAYKVFDEMTVRSVPLSTMGFGVFVWRVCEEGSLERVLAVLDKVKDCCSGINGSVVAVLVVHGLCRAGRVSEALGMLGELRSRGWKPDFIAYWVVAAALQRMRDVAEEVKVLKMKRKLGVAPRIGDYKELILELVSEGRINEAKELGEIIVGGNFPIEDDLLNGLIGSVSSIDPGAAIIFFEFMIRKERFPPILTISNLSRNLCRHGKVDELLEVFRVLDSQNYFKDVEGYNVMVSYLCKAGRVKEGYAVLQQMKKKGIIPNVSSYNYVMEACCKEDLLRPARRLWDEMFSCGCCGNLKTYNILIKKFSEVGQTEEGYKLFKHMLDKGLTPDSTSYTSLLEGFCYEDKHEAAFELYNNHVKQDITLARDILSSFVSSLCKKGYLVDASKLLCNLNNDIENTEAHVVLLKCSAEAKEIPIAIEHLKWIQQKSPLMLQDICAGLLASISSAIFPEPILELLQKIQDVFYFPNKGYVEGCLP</sequence>
<evidence type="ECO:0000256" key="3">
    <source>
        <dbReference type="PROSITE-ProRule" id="PRU00708"/>
    </source>
</evidence>
<feature type="repeat" description="PPR" evidence="3">
    <location>
        <begin position="433"/>
        <end position="467"/>
    </location>
</feature>
<reference evidence="4 5" key="1">
    <citation type="journal article" date="2023" name="Plants (Basel)">
        <title>Bridging the Gap: Combining Genomics and Transcriptomics Approaches to Understand Stylosanthes scabra, an Orphan Legume from the Brazilian Caatinga.</title>
        <authorList>
            <person name="Ferreira-Neto J.R.C."/>
            <person name="da Silva M.D."/>
            <person name="Binneck E."/>
            <person name="de Melo N.F."/>
            <person name="da Silva R.H."/>
            <person name="de Melo A.L.T.M."/>
            <person name="Pandolfi V."/>
            <person name="Bustamante F.O."/>
            <person name="Brasileiro-Vidal A.C."/>
            <person name="Benko-Iseppon A.M."/>
        </authorList>
    </citation>
    <scope>NUCLEOTIDE SEQUENCE [LARGE SCALE GENOMIC DNA]</scope>
    <source>
        <tissue evidence="4">Leaves</tissue>
    </source>
</reference>
<gene>
    <name evidence="4" type="ORF">PIB30_041079</name>
</gene>
<evidence type="ECO:0000313" key="5">
    <source>
        <dbReference type="Proteomes" id="UP001341840"/>
    </source>
</evidence>
<proteinExistence type="inferred from homology"/>
<accession>A0ABU6XG97</accession>
<dbReference type="InterPro" id="IPR011990">
    <property type="entry name" value="TPR-like_helical_dom_sf"/>
</dbReference>
<feature type="repeat" description="PPR" evidence="3">
    <location>
        <begin position="398"/>
        <end position="432"/>
    </location>
</feature>
<dbReference type="Gene3D" id="1.25.40.10">
    <property type="entry name" value="Tetratricopeptide repeat domain"/>
    <property type="match status" value="4"/>
</dbReference>
<organism evidence="4 5">
    <name type="scientific">Stylosanthes scabra</name>
    <dbReference type="NCBI Taxonomy" id="79078"/>
    <lineage>
        <taxon>Eukaryota</taxon>
        <taxon>Viridiplantae</taxon>
        <taxon>Streptophyta</taxon>
        <taxon>Embryophyta</taxon>
        <taxon>Tracheophyta</taxon>
        <taxon>Spermatophyta</taxon>
        <taxon>Magnoliopsida</taxon>
        <taxon>eudicotyledons</taxon>
        <taxon>Gunneridae</taxon>
        <taxon>Pentapetalae</taxon>
        <taxon>rosids</taxon>
        <taxon>fabids</taxon>
        <taxon>Fabales</taxon>
        <taxon>Fabaceae</taxon>
        <taxon>Papilionoideae</taxon>
        <taxon>50 kb inversion clade</taxon>
        <taxon>dalbergioids sensu lato</taxon>
        <taxon>Dalbergieae</taxon>
        <taxon>Pterocarpus clade</taxon>
        <taxon>Stylosanthes</taxon>
    </lineage>
</organism>
<dbReference type="Pfam" id="PF01535">
    <property type="entry name" value="PPR"/>
    <property type="match status" value="2"/>
</dbReference>
<feature type="repeat" description="PPR" evidence="3">
    <location>
        <begin position="224"/>
        <end position="258"/>
    </location>
</feature>
<feature type="repeat" description="PPR" evidence="3">
    <location>
        <begin position="468"/>
        <end position="502"/>
    </location>
</feature>
<dbReference type="PROSITE" id="PS51375">
    <property type="entry name" value="PPR"/>
    <property type="match status" value="6"/>
</dbReference>
<keyword evidence="5" id="KW-1185">Reference proteome</keyword>
<comment type="caution">
    <text evidence="4">The sequence shown here is derived from an EMBL/GenBank/DDBJ whole genome shotgun (WGS) entry which is preliminary data.</text>
</comment>
<protein>
    <recommendedName>
        <fullName evidence="6">Pentatricopeptide repeat-containing protein</fullName>
    </recommendedName>
</protein>
<keyword evidence="2" id="KW-0677">Repeat</keyword>
<evidence type="ECO:0000313" key="4">
    <source>
        <dbReference type="EMBL" id="MED6195768.1"/>
    </source>
</evidence>
<feature type="repeat" description="PPR" evidence="3">
    <location>
        <begin position="153"/>
        <end position="187"/>
    </location>
</feature>
<dbReference type="InterPro" id="IPR002885">
    <property type="entry name" value="PPR_rpt"/>
</dbReference>
<comment type="similarity">
    <text evidence="1">Belongs to the PPR family. P subfamily.</text>
</comment>